<dbReference type="InterPro" id="IPR004360">
    <property type="entry name" value="Glyas_Fos-R_dOase_dom"/>
</dbReference>
<evidence type="ECO:0000313" key="2">
    <source>
        <dbReference type="EMBL" id="WHY50099.1"/>
    </source>
</evidence>
<organism evidence="2 3">
    <name type="scientific">Lysinibacillus pakistanensis</name>
    <dbReference type="NCBI Taxonomy" id="759811"/>
    <lineage>
        <taxon>Bacteria</taxon>
        <taxon>Bacillati</taxon>
        <taxon>Bacillota</taxon>
        <taxon>Bacilli</taxon>
        <taxon>Bacillales</taxon>
        <taxon>Bacillaceae</taxon>
        <taxon>Lysinibacillus</taxon>
    </lineage>
</organism>
<reference evidence="2" key="1">
    <citation type="submission" date="2023-05" db="EMBL/GenBank/DDBJ databases">
        <title>Comparative genomics of Bacillaceae isolates and their secondary metabolite potential.</title>
        <authorList>
            <person name="Song L."/>
            <person name="Nielsen L.J."/>
            <person name="Mohite O."/>
            <person name="Xu X."/>
            <person name="Weber T."/>
            <person name="Kovacs A.T."/>
        </authorList>
    </citation>
    <scope>NUCLEOTIDE SEQUENCE</scope>
    <source>
        <strain evidence="2">LY1</strain>
    </source>
</reference>
<dbReference type="Pfam" id="PF00903">
    <property type="entry name" value="Glyoxalase"/>
    <property type="match status" value="1"/>
</dbReference>
<dbReference type="Proteomes" id="UP001178322">
    <property type="component" value="Chromosome"/>
</dbReference>
<accession>A0AAX3WS91</accession>
<feature type="domain" description="VOC" evidence="1">
    <location>
        <begin position="5"/>
        <end position="119"/>
    </location>
</feature>
<dbReference type="SUPFAM" id="SSF54593">
    <property type="entry name" value="Glyoxalase/Bleomycin resistance protein/Dihydroxybiphenyl dioxygenase"/>
    <property type="match status" value="1"/>
</dbReference>
<gene>
    <name evidence="2" type="ORF">QNH24_17435</name>
</gene>
<dbReference type="AlphaFoldDB" id="A0AAX3WS91"/>
<evidence type="ECO:0000259" key="1">
    <source>
        <dbReference type="PROSITE" id="PS51819"/>
    </source>
</evidence>
<sequence>MLTVKITKVKLYAYDLHKMKEFYSTQLGFSLIKNTDHYFTVAFGESTITFEKIPASVQKQYHFALNIPCNLFQQAKSWVKERAEILSSAEEDEVYFDTLKAFSCYFYDPEENIIELIARQEVNPKIDAMSFSSEHVLNIGEMNITTDTIYLVANTLKKYGIIPMNNNEICADSLTFMGNYEDGANLLLGPSERIWYFSNKKAIVSPIVIEINNHLLLCLNEKAEFTITRL</sequence>
<evidence type="ECO:0000313" key="3">
    <source>
        <dbReference type="Proteomes" id="UP001178322"/>
    </source>
</evidence>
<dbReference type="Gene3D" id="3.10.180.10">
    <property type="entry name" value="2,3-Dihydroxybiphenyl 1,2-Dioxygenase, domain 1"/>
    <property type="match status" value="1"/>
</dbReference>
<proteinExistence type="predicted"/>
<dbReference type="PROSITE" id="PS51819">
    <property type="entry name" value="VOC"/>
    <property type="match status" value="1"/>
</dbReference>
<name>A0AAX3WS91_9BACI</name>
<protein>
    <submittedName>
        <fullName evidence="2">VOC family protein</fullName>
    </submittedName>
</protein>
<dbReference type="EMBL" id="CP126101">
    <property type="protein sequence ID" value="WHY50099.1"/>
    <property type="molecule type" value="Genomic_DNA"/>
</dbReference>
<dbReference type="Pfam" id="PF18711">
    <property type="entry name" value="TxDE"/>
    <property type="match status" value="1"/>
</dbReference>
<dbReference type="InterPro" id="IPR029068">
    <property type="entry name" value="Glyas_Bleomycin-R_OHBP_Dase"/>
</dbReference>
<dbReference type="InterPro" id="IPR040553">
    <property type="entry name" value="TxDE"/>
</dbReference>
<dbReference type="InterPro" id="IPR037523">
    <property type="entry name" value="VOC_core"/>
</dbReference>